<keyword evidence="2" id="KW-1185">Reference proteome</keyword>
<comment type="caution">
    <text evidence="1">The sequence shown here is derived from an EMBL/GenBank/DDBJ whole genome shotgun (WGS) entry which is preliminary data.</text>
</comment>
<dbReference type="EMBL" id="BAQW01000003">
    <property type="protein sequence ID" value="GBR09090.1"/>
    <property type="molecule type" value="Genomic_DNA"/>
</dbReference>
<dbReference type="Proteomes" id="UP001061070">
    <property type="component" value="Unassembled WGS sequence"/>
</dbReference>
<name>A0ABQ0Q8L4_9PROT</name>
<sequence length="79" mass="8473">MVAGEEEIEQGSAGVADMQQARGRGCKARTDRHAALISCSCGRGYPHHPGMICVVVFLGCAIEGHKAVTFKKSLIFKRV</sequence>
<evidence type="ECO:0000313" key="2">
    <source>
        <dbReference type="Proteomes" id="UP001061070"/>
    </source>
</evidence>
<accession>A0ABQ0Q8L4</accession>
<protein>
    <submittedName>
        <fullName evidence="1">Uncharacterized protein</fullName>
    </submittedName>
</protein>
<gene>
    <name evidence="1" type="ORF">AA0228_0557</name>
</gene>
<organism evidence="1 2">
    <name type="scientific">Gluconobacter frateurii NRIC 0228</name>
    <dbReference type="NCBI Taxonomy" id="1307946"/>
    <lineage>
        <taxon>Bacteria</taxon>
        <taxon>Pseudomonadati</taxon>
        <taxon>Pseudomonadota</taxon>
        <taxon>Alphaproteobacteria</taxon>
        <taxon>Acetobacterales</taxon>
        <taxon>Acetobacteraceae</taxon>
        <taxon>Gluconobacter</taxon>
    </lineage>
</organism>
<evidence type="ECO:0000313" key="1">
    <source>
        <dbReference type="EMBL" id="GBR09090.1"/>
    </source>
</evidence>
<proteinExistence type="predicted"/>
<reference evidence="1" key="1">
    <citation type="submission" date="2013-04" db="EMBL/GenBank/DDBJ databases">
        <title>The genome sequencing project of 58 acetic acid bacteria.</title>
        <authorList>
            <person name="Okamoto-Kainuma A."/>
            <person name="Ishikawa M."/>
            <person name="Umino S."/>
            <person name="Koizumi Y."/>
            <person name="Shiwa Y."/>
            <person name="Yoshikawa H."/>
            <person name="Matsutani M."/>
            <person name="Matsushita K."/>
        </authorList>
    </citation>
    <scope>NUCLEOTIDE SEQUENCE</scope>
    <source>
        <strain evidence="1">NRIC 0228</strain>
    </source>
</reference>